<dbReference type="GO" id="GO:0042956">
    <property type="term" value="P:maltodextrin transmembrane transport"/>
    <property type="evidence" value="ECO:0007669"/>
    <property type="project" value="TreeGrafter"/>
</dbReference>
<dbReference type="SUPFAM" id="SSF46785">
    <property type="entry name" value="Winged helix' DNA-binding domain"/>
    <property type="match status" value="1"/>
</dbReference>
<dbReference type="InterPro" id="IPR006059">
    <property type="entry name" value="SBP"/>
</dbReference>
<dbReference type="InterPro" id="IPR036390">
    <property type="entry name" value="WH_DNA-bd_sf"/>
</dbReference>
<dbReference type="SUPFAM" id="SSF53850">
    <property type="entry name" value="Periplasmic binding protein-like II"/>
    <property type="match status" value="1"/>
</dbReference>
<gene>
    <name evidence="8" type="ORF">FHS16_003842</name>
</gene>
<dbReference type="GO" id="GO:0003677">
    <property type="term" value="F:DNA binding"/>
    <property type="evidence" value="ECO:0007669"/>
    <property type="project" value="UniProtKB-KW"/>
</dbReference>
<dbReference type="AlphaFoldDB" id="A0A7W5C9S9"/>
<dbReference type="PANTHER" id="PTHR30061:SF50">
    <property type="entry name" value="MALTOSE_MALTODEXTRIN-BINDING PERIPLASMIC PROTEIN"/>
    <property type="match status" value="1"/>
</dbReference>
<sequence length="466" mass="53679">MTEKPRRSTFRSRLEDMISALSADIINGKLQPGDFLPSELTLVEQYQLSKNSVRKGLDKLLEQEMIEKVPRIGTRVVGTGASSGITLKFGYYPTLMLEVNLSQLIALFRERFPYIEVKMVPISESLLAANPQEAMERDELDLLTLNTHHFGVALDQGALPGMLEPLQPNAETYPFLLQSFIQAGHVYVQPLTFSPIILCYNKHHFAEKKMPEPDSGWHWSDVQTAAKALTIKHERMGLFFHLQSNNRWPLFLLQNKVVFDRSPEGKLIVDNKRFRDAMQMSLRLFEGLNPEMPHMSENDSDSQLFFLQQKASMIITSYYSLNHLRHAEFEYDLAPLPYLEEARTQLLTIGLSINRSSSNKAAAHTLLHYLVSNEAQQHIRQHSLSIPSSKPVAEWTGKELLNRPSRFHMYRDIIPTFQTYSDMNITLSELEIIKRNFKLYWARLEDFDSAFRKLEDELEAIAFTLD</sequence>
<evidence type="ECO:0000259" key="7">
    <source>
        <dbReference type="PROSITE" id="PS50949"/>
    </source>
</evidence>
<dbReference type="CDD" id="cd07377">
    <property type="entry name" value="WHTH_GntR"/>
    <property type="match status" value="1"/>
</dbReference>
<comment type="similarity">
    <text evidence="1">Belongs to the bacterial solute-binding protein 1 family.</text>
</comment>
<name>A0A7W5C9S9_9BACL</name>
<dbReference type="EMBL" id="JACHXW010000012">
    <property type="protein sequence ID" value="MBB3153767.1"/>
    <property type="molecule type" value="Genomic_DNA"/>
</dbReference>
<evidence type="ECO:0000256" key="2">
    <source>
        <dbReference type="ARBA" id="ARBA00022448"/>
    </source>
</evidence>
<keyword evidence="2" id="KW-0813">Transport</keyword>
<dbReference type="GO" id="GO:1901982">
    <property type="term" value="F:maltose binding"/>
    <property type="evidence" value="ECO:0007669"/>
    <property type="project" value="TreeGrafter"/>
</dbReference>
<dbReference type="InterPro" id="IPR000524">
    <property type="entry name" value="Tscrpt_reg_HTH_GntR"/>
</dbReference>
<keyword evidence="4" id="KW-0805">Transcription regulation</keyword>
<evidence type="ECO:0000256" key="3">
    <source>
        <dbReference type="ARBA" id="ARBA00022729"/>
    </source>
</evidence>
<evidence type="ECO:0000256" key="5">
    <source>
        <dbReference type="ARBA" id="ARBA00023125"/>
    </source>
</evidence>
<dbReference type="RefSeq" id="WP_183565996.1">
    <property type="nucleotide sequence ID" value="NZ_CBCSLB010000012.1"/>
</dbReference>
<protein>
    <submittedName>
        <fullName evidence="8">Multiple sugar transport system substrate-binding protein</fullName>
    </submittedName>
</protein>
<dbReference type="GO" id="GO:0015768">
    <property type="term" value="P:maltose transport"/>
    <property type="evidence" value="ECO:0007669"/>
    <property type="project" value="TreeGrafter"/>
</dbReference>
<keyword evidence="9" id="KW-1185">Reference proteome</keyword>
<accession>A0A7W5C9S9</accession>
<evidence type="ECO:0000256" key="1">
    <source>
        <dbReference type="ARBA" id="ARBA00008520"/>
    </source>
</evidence>
<evidence type="ECO:0000256" key="4">
    <source>
        <dbReference type="ARBA" id="ARBA00023015"/>
    </source>
</evidence>
<dbReference type="InterPro" id="IPR036388">
    <property type="entry name" value="WH-like_DNA-bd_sf"/>
</dbReference>
<dbReference type="Pfam" id="PF01547">
    <property type="entry name" value="SBP_bac_1"/>
    <property type="match status" value="1"/>
</dbReference>
<dbReference type="GO" id="GO:0055052">
    <property type="term" value="C:ATP-binding cassette (ABC) transporter complex, substrate-binding subunit-containing"/>
    <property type="evidence" value="ECO:0007669"/>
    <property type="project" value="TreeGrafter"/>
</dbReference>
<organism evidence="8 9">
    <name type="scientific">Paenibacillus endophyticus</name>
    <dbReference type="NCBI Taxonomy" id="1294268"/>
    <lineage>
        <taxon>Bacteria</taxon>
        <taxon>Bacillati</taxon>
        <taxon>Bacillota</taxon>
        <taxon>Bacilli</taxon>
        <taxon>Bacillales</taxon>
        <taxon>Paenibacillaceae</taxon>
        <taxon>Paenibacillus</taxon>
    </lineage>
</organism>
<keyword evidence="5" id="KW-0238">DNA-binding</keyword>
<dbReference type="GO" id="GO:0003700">
    <property type="term" value="F:DNA-binding transcription factor activity"/>
    <property type="evidence" value="ECO:0007669"/>
    <property type="project" value="InterPro"/>
</dbReference>
<evidence type="ECO:0000313" key="9">
    <source>
        <dbReference type="Proteomes" id="UP000518605"/>
    </source>
</evidence>
<feature type="domain" description="HTH gntR-type" evidence="7">
    <location>
        <begin position="11"/>
        <end position="79"/>
    </location>
</feature>
<dbReference type="Proteomes" id="UP000518605">
    <property type="component" value="Unassembled WGS sequence"/>
</dbReference>
<keyword evidence="8" id="KW-0762">Sugar transport</keyword>
<keyword evidence="6" id="KW-0804">Transcription</keyword>
<dbReference type="SMART" id="SM00345">
    <property type="entry name" value="HTH_GNTR"/>
    <property type="match status" value="1"/>
</dbReference>
<dbReference type="PANTHER" id="PTHR30061">
    <property type="entry name" value="MALTOSE-BINDING PERIPLASMIC PROTEIN"/>
    <property type="match status" value="1"/>
</dbReference>
<dbReference type="Pfam" id="PF00392">
    <property type="entry name" value="GntR"/>
    <property type="match status" value="1"/>
</dbReference>
<dbReference type="PROSITE" id="PS50949">
    <property type="entry name" value="HTH_GNTR"/>
    <property type="match status" value="1"/>
</dbReference>
<comment type="caution">
    <text evidence="8">The sequence shown here is derived from an EMBL/GenBank/DDBJ whole genome shotgun (WGS) entry which is preliminary data.</text>
</comment>
<reference evidence="8 9" key="1">
    <citation type="submission" date="2020-08" db="EMBL/GenBank/DDBJ databases">
        <title>Genomic Encyclopedia of Type Strains, Phase III (KMG-III): the genomes of soil and plant-associated and newly described type strains.</title>
        <authorList>
            <person name="Whitman W."/>
        </authorList>
    </citation>
    <scope>NUCLEOTIDE SEQUENCE [LARGE SCALE GENOMIC DNA]</scope>
    <source>
        <strain evidence="8 9">CECT 8234</strain>
    </source>
</reference>
<proteinExistence type="inferred from homology"/>
<evidence type="ECO:0000313" key="8">
    <source>
        <dbReference type="EMBL" id="MBB3153767.1"/>
    </source>
</evidence>
<dbReference type="Gene3D" id="1.10.10.10">
    <property type="entry name" value="Winged helix-like DNA-binding domain superfamily/Winged helix DNA-binding domain"/>
    <property type="match status" value="1"/>
</dbReference>
<dbReference type="Gene3D" id="3.40.190.10">
    <property type="entry name" value="Periplasmic binding protein-like II"/>
    <property type="match status" value="1"/>
</dbReference>
<evidence type="ECO:0000256" key="6">
    <source>
        <dbReference type="ARBA" id="ARBA00023163"/>
    </source>
</evidence>
<keyword evidence="3" id="KW-0732">Signal</keyword>